<dbReference type="PANTHER" id="PTHR36710:SF13">
    <property type="entry name" value="PUTATIVE-RELATED"/>
    <property type="match status" value="1"/>
</dbReference>
<sequence length="176" mass="19354">MGNLKSLSLFLFLAIVSMLVVDCEVLQPYDARFVDEICKQTPYPSDCVQFLRQDPRSSGADVKGLALIMVDVIKAKGTNTVNKIKQLLKGSTGEKKPLNICLDRYKGVVEINVPEAILTLKAGKITIAEDMAAATSDEAQYCEVIFHGKSPLTIENNGMHVAAEVTRHIIRHLLLI</sequence>
<feature type="domain" description="Pectinesterase inhibitor" evidence="5">
    <location>
        <begin position="29"/>
        <end position="169"/>
    </location>
</feature>
<name>I3SJK7_LOTJA</name>
<evidence type="ECO:0000256" key="2">
    <source>
        <dbReference type="ARBA" id="ARBA00023157"/>
    </source>
</evidence>
<dbReference type="Gene3D" id="1.20.140.40">
    <property type="entry name" value="Invertase/pectin methylesterase inhibitor family protein"/>
    <property type="match status" value="1"/>
</dbReference>
<dbReference type="SUPFAM" id="SSF101148">
    <property type="entry name" value="Plant invertase/pectin methylesterase inhibitor"/>
    <property type="match status" value="1"/>
</dbReference>
<dbReference type="GO" id="GO:0004857">
    <property type="term" value="F:enzyme inhibitor activity"/>
    <property type="evidence" value="ECO:0007669"/>
    <property type="project" value="InterPro"/>
</dbReference>
<keyword evidence="2" id="KW-1015">Disulfide bond</keyword>
<keyword evidence="1 4" id="KW-0732">Signal</keyword>
<comment type="similarity">
    <text evidence="3">Belongs to the PMEI family.</text>
</comment>
<dbReference type="InterPro" id="IPR006501">
    <property type="entry name" value="Pectinesterase_inhib_dom"/>
</dbReference>
<evidence type="ECO:0000259" key="5">
    <source>
        <dbReference type="SMART" id="SM00856"/>
    </source>
</evidence>
<dbReference type="InterPro" id="IPR034087">
    <property type="entry name" value="C/VIF1"/>
</dbReference>
<dbReference type="InterPro" id="IPR035513">
    <property type="entry name" value="Invertase/methylesterase_inhib"/>
</dbReference>
<evidence type="ECO:0000256" key="3">
    <source>
        <dbReference type="ARBA" id="ARBA00038471"/>
    </source>
</evidence>
<feature type="chain" id="PRO_5003679563" description="Pectinesterase inhibitor domain-containing protein" evidence="4">
    <location>
        <begin position="24"/>
        <end position="176"/>
    </location>
</feature>
<organism evidence="6">
    <name type="scientific">Lotus japonicus</name>
    <name type="common">Lotus corniculatus var. japonicus</name>
    <dbReference type="NCBI Taxonomy" id="34305"/>
    <lineage>
        <taxon>Eukaryota</taxon>
        <taxon>Viridiplantae</taxon>
        <taxon>Streptophyta</taxon>
        <taxon>Embryophyta</taxon>
        <taxon>Tracheophyta</taxon>
        <taxon>Spermatophyta</taxon>
        <taxon>Magnoliopsida</taxon>
        <taxon>eudicotyledons</taxon>
        <taxon>Gunneridae</taxon>
        <taxon>Pentapetalae</taxon>
        <taxon>rosids</taxon>
        <taxon>fabids</taxon>
        <taxon>Fabales</taxon>
        <taxon>Fabaceae</taxon>
        <taxon>Papilionoideae</taxon>
        <taxon>50 kb inversion clade</taxon>
        <taxon>NPAAA clade</taxon>
        <taxon>Hologalegina</taxon>
        <taxon>robinioid clade</taxon>
        <taxon>Loteae</taxon>
        <taxon>Lotus</taxon>
    </lineage>
</organism>
<protein>
    <recommendedName>
        <fullName evidence="5">Pectinesterase inhibitor domain-containing protein</fullName>
    </recommendedName>
</protein>
<feature type="signal peptide" evidence="4">
    <location>
        <begin position="1"/>
        <end position="23"/>
    </location>
</feature>
<dbReference type="NCBIfam" id="TIGR01614">
    <property type="entry name" value="PME_inhib"/>
    <property type="match status" value="1"/>
</dbReference>
<dbReference type="OMA" id="CERVYNT"/>
<dbReference type="Pfam" id="PF04043">
    <property type="entry name" value="PMEI"/>
    <property type="match status" value="1"/>
</dbReference>
<evidence type="ECO:0000256" key="4">
    <source>
        <dbReference type="SAM" id="SignalP"/>
    </source>
</evidence>
<proteinExistence type="evidence at transcript level"/>
<evidence type="ECO:0000313" key="6">
    <source>
        <dbReference type="EMBL" id="AFK40449.1"/>
    </source>
</evidence>
<accession>I3SJK7</accession>
<dbReference type="CDD" id="cd15796">
    <property type="entry name" value="CIF_like"/>
    <property type="match status" value="1"/>
</dbReference>
<dbReference type="PANTHER" id="PTHR36710">
    <property type="entry name" value="PECTINESTERASE INHIBITOR-LIKE"/>
    <property type="match status" value="1"/>
</dbReference>
<dbReference type="SMART" id="SM00856">
    <property type="entry name" value="PMEI"/>
    <property type="match status" value="1"/>
</dbReference>
<evidence type="ECO:0000256" key="1">
    <source>
        <dbReference type="ARBA" id="ARBA00022729"/>
    </source>
</evidence>
<dbReference type="EMBL" id="BT140654">
    <property type="protein sequence ID" value="AFK40449.1"/>
    <property type="molecule type" value="mRNA"/>
</dbReference>
<dbReference type="AlphaFoldDB" id="I3SJK7"/>
<dbReference type="InterPro" id="IPR052421">
    <property type="entry name" value="PCW_Enzyme_Inhibitor"/>
</dbReference>
<reference evidence="6" key="1">
    <citation type="submission" date="2012-05" db="EMBL/GenBank/DDBJ databases">
        <authorList>
            <person name="Krishnakumar V."/>
            <person name="Cheung F."/>
            <person name="Xiao Y."/>
            <person name="Chan A."/>
            <person name="Moskal W.A."/>
            <person name="Town C.D."/>
        </authorList>
    </citation>
    <scope>NUCLEOTIDE SEQUENCE</scope>
</reference>